<organism evidence="1 2">
    <name type="scientific">Phormidesmis priestleyi</name>
    <dbReference type="NCBI Taxonomy" id="268141"/>
    <lineage>
        <taxon>Bacteria</taxon>
        <taxon>Bacillati</taxon>
        <taxon>Cyanobacteriota</taxon>
        <taxon>Cyanophyceae</taxon>
        <taxon>Leptolyngbyales</taxon>
        <taxon>Leptolyngbyaceae</taxon>
        <taxon>Phormidesmis</taxon>
    </lineage>
</organism>
<reference evidence="2" key="1">
    <citation type="submission" date="2018-04" db="EMBL/GenBank/DDBJ databases">
        <authorList>
            <person name="Cornet L."/>
        </authorList>
    </citation>
    <scope>NUCLEOTIDE SEQUENCE [LARGE SCALE GENOMIC DNA]</scope>
</reference>
<dbReference type="AlphaFoldDB" id="A0A2W4XPX9"/>
<comment type="caution">
    <text evidence="1">The sequence shown here is derived from an EMBL/GenBank/DDBJ whole genome shotgun (WGS) entry which is preliminary data.</text>
</comment>
<dbReference type="EMBL" id="QBMP01000038">
    <property type="protein sequence ID" value="PZO58297.1"/>
    <property type="molecule type" value="Genomic_DNA"/>
</dbReference>
<dbReference type="Proteomes" id="UP000249794">
    <property type="component" value="Unassembled WGS sequence"/>
</dbReference>
<protein>
    <submittedName>
        <fullName evidence="1">Uncharacterized protein</fullName>
    </submittedName>
</protein>
<evidence type="ECO:0000313" key="1">
    <source>
        <dbReference type="EMBL" id="PZO58297.1"/>
    </source>
</evidence>
<name>A0A2W4XPX9_9CYAN</name>
<reference evidence="1 2" key="2">
    <citation type="submission" date="2018-06" db="EMBL/GenBank/DDBJ databases">
        <title>Metagenomic assembly of (sub)arctic Cyanobacteria and their associated microbiome from non-axenic cultures.</title>
        <authorList>
            <person name="Baurain D."/>
        </authorList>
    </citation>
    <scope>NUCLEOTIDE SEQUENCE [LARGE SCALE GENOMIC DNA]</scope>
    <source>
        <strain evidence="1">ULC027bin1</strain>
    </source>
</reference>
<gene>
    <name evidence="1" type="ORF">DCF15_05760</name>
</gene>
<accession>A0A2W4XPX9</accession>
<sequence>MGTAASGESVSVNTSSIRLSGSSVDFEYKIGEELIVASADCGENRWYVEEYGWYSPQSSATQAMLNFVCQ</sequence>
<proteinExistence type="predicted"/>
<evidence type="ECO:0000313" key="2">
    <source>
        <dbReference type="Proteomes" id="UP000249794"/>
    </source>
</evidence>